<evidence type="ECO:0000313" key="5">
    <source>
        <dbReference type="Proteomes" id="UP000663829"/>
    </source>
</evidence>
<comment type="caution">
    <text evidence="3">The sequence shown here is derived from an EMBL/GenBank/DDBJ whole genome shotgun (WGS) entry which is preliminary data.</text>
</comment>
<keyword evidence="1" id="KW-0472">Membrane</keyword>
<keyword evidence="1" id="KW-1133">Transmembrane helix</keyword>
<dbReference type="OrthoDB" id="10018508at2759"/>
<keyword evidence="2" id="KW-0732">Signal</keyword>
<keyword evidence="1" id="KW-0812">Transmembrane</keyword>
<evidence type="ECO:0000313" key="3">
    <source>
        <dbReference type="EMBL" id="CAF0762926.1"/>
    </source>
</evidence>
<dbReference type="Proteomes" id="UP000681722">
    <property type="component" value="Unassembled WGS sequence"/>
</dbReference>
<feature type="chain" id="PRO_5036222659" evidence="2">
    <location>
        <begin position="22"/>
        <end position="457"/>
    </location>
</feature>
<feature type="signal peptide" evidence="2">
    <location>
        <begin position="1"/>
        <end position="21"/>
    </location>
</feature>
<dbReference type="EMBL" id="CAJOBC010000138">
    <property type="protein sequence ID" value="CAF3544027.1"/>
    <property type="molecule type" value="Genomic_DNA"/>
</dbReference>
<evidence type="ECO:0000313" key="4">
    <source>
        <dbReference type="EMBL" id="CAF3544027.1"/>
    </source>
</evidence>
<feature type="transmembrane region" description="Helical" evidence="1">
    <location>
        <begin position="240"/>
        <end position="265"/>
    </location>
</feature>
<dbReference type="EMBL" id="CAJNOQ010000138">
    <property type="protein sequence ID" value="CAF0762926.1"/>
    <property type="molecule type" value="Genomic_DNA"/>
</dbReference>
<reference evidence="3" key="1">
    <citation type="submission" date="2021-02" db="EMBL/GenBank/DDBJ databases">
        <authorList>
            <person name="Nowell W R."/>
        </authorList>
    </citation>
    <scope>NUCLEOTIDE SEQUENCE</scope>
</reference>
<evidence type="ECO:0000256" key="1">
    <source>
        <dbReference type="SAM" id="Phobius"/>
    </source>
</evidence>
<name>A0A813Q761_9BILA</name>
<gene>
    <name evidence="3" type="ORF">GPM918_LOCUS1492</name>
    <name evidence="4" type="ORF">SRO942_LOCUS1492</name>
</gene>
<organism evidence="3 5">
    <name type="scientific">Didymodactylos carnosus</name>
    <dbReference type="NCBI Taxonomy" id="1234261"/>
    <lineage>
        <taxon>Eukaryota</taxon>
        <taxon>Metazoa</taxon>
        <taxon>Spiralia</taxon>
        <taxon>Gnathifera</taxon>
        <taxon>Rotifera</taxon>
        <taxon>Eurotatoria</taxon>
        <taxon>Bdelloidea</taxon>
        <taxon>Philodinida</taxon>
        <taxon>Philodinidae</taxon>
        <taxon>Didymodactylos</taxon>
    </lineage>
</organism>
<protein>
    <submittedName>
        <fullName evidence="3">Uncharacterized protein</fullName>
    </submittedName>
</protein>
<dbReference type="Proteomes" id="UP000663829">
    <property type="component" value="Unassembled WGS sequence"/>
</dbReference>
<dbReference type="AlphaFoldDB" id="A0A813Q761"/>
<accession>A0A813Q761</accession>
<evidence type="ECO:0000256" key="2">
    <source>
        <dbReference type="SAM" id="SignalP"/>
    </source>
</evidence>
<proteinExistence type="predicted"/>
<keyword evidence="5" id="KW-1185">Reference proteome</keyword>
<sequence>MRLQWFINLWYALLIIDSIQNNNNSGRFYYLLNASINVGLHFSIKSSHVKIEFHSGTYLPSNHNSGTNGFRLKYRARTQDTKRISEIYTTSWINSVNLMISTVNNTSIPIYQWNFAVRGSVTIIIEDVTIHSFEQTIYKVLKKSVSKIVQRYCHEYECFTRDSDSIRSEHIIIQAYESHNSRQLYVSMFIKDPYHDEIGLTNDQFLRALRYNQRELCRDIKHQINLPLAFFEQQSSIEPLWIYGACLLAFLTIVIIVVILVIVIMKRRFRANSDSSDYNRERNHQLNEHGEKCLHRLLSTPVRYLSDEIVSSTDINETESSNASNTIDNTIARRSCIQSRNDTSYFHTAIENVIRQRDDDPIPFIDETISTGASRKSSTCWSERTSLSSRFGLRFKRLHTHNYRISGNESIIPLEHSNRNSSSKEKFYRLKTNTMINRPIWNRYSIPLNIELKTSDK</sequence>